<dbReference type="InterPro" id="IPR036890">
    <property type="entry name" value="HATPase_C_sf"/>
</dbReference>
<dbReference type="InterPro" id="IPR005467">
    <property type="entry name" value="His_kinase_dom"/>
</dbReference>
<dbReference type="STRING" id="1886670.PTI45_01037"/>
<dbReference type="FunFam" id="3.30.565.10:FF:000006">
    <property type="entry name" value="Sensor histidine kinase WalK"/>
    <property type="match status" value="1"/>
</dbReference>
<keyword evidence="6" id="KW-0547">Nucleotide-binding</keyword>
<gene>
    <name evidence="13" type="primary">ciaH</name>
    <name evidence="13" type="ORF">PTI45_01037</name>
</gene>
<evidence type="ECO:0000256" key="11">
    <source>
        <dbReference type="SAM" id="Phobius"/>
    </source>
</evidence>
<comment type="catalytic activity">
    <reaction evidence="1">
        <text>ATP + protein L-histidine = ADP + protein N-phospho-L-histidine.</text>
        <dbReference type="EC" id="2.7.13.3"/>
    </reaction>
</comment>
<reference evidence="13 14" key="1">
    <citation type="submission" date="2016-08" db="EMBL/GenBank/DDBJ databases">
        <title>Genome sequencing of Paenibacillus sp. TI45-13ar, isolated from Korean traditional nuruk.</title>
        <authorList>
            <person name="Kim S.-J."/>
        </authorList>
    </citation>
    <scope>NUCLEOTIDE SEQUENCE [LARGE SCALE GENOMIC DNA]</scope>
    <source>
        <strain evidence="13 14">TI45-13ar</strain>
    </source>
</reference>
<evidence type="ECO:0000256" key="2">
    <source>
        <dbReference type="ARBA" id="ARBA00004651"/>
    </source>
</evidence>
<evidence type="ECO:0000256" key="10">
    <source>
        <dbReference type="ARBA" id="ARBA00023136"/>
    </source>
</evidence>
<name>A0A1E3L7C6_9BACL</name>
<comment type="subcellular location">
    <subcellularLocation>
        <location evidence="2">Cell membrane</location>
        <topology evidence="2">Multi-pass membrane protein</topology>
    </subcellularLocation>
</comment>
<protein>
    <recommendedName>
        <fullName evidence="3">histidine kinase</fullName>
        <ecNumber evidence="3">2.7.13.3</ecNumber>
    </recommendedName>
</protein>
<evidence type="ECO:0000256" key="1">
    <source>
        <dbReference type="ARBA" id="ARBA00000085"/>
    </source>
</evidence>
<dbReference type="PROSITE" id="PS50109">
    <property type="entry name" value="HIS_KIN"/>
    <property type="match status" value="1"/>
</dbReference>
<evidence type="ECO:0000259" key="12">
    <source>
        <dbReference type="PROSITE" id="PS50109"/>
    </source>
</evidence>
<evidence type="ECO:0000256" key="8">
    <source>
        <dbReference type="ARBA" id="ARBA00022840"/>
    </source>
</evidence>
<accession>A0A1E3L7C6</accession>
<dbReference type="Gene3D" id="3.30.565.10">
    <property type="entry name" value="Histidine kinase-like ATPase, C-terminal domain"/>
    <property type="match status" value="1"/>
</dbReference>
<feature type="domain" description="Histidine kinase" evidence="12">
    <location>
        <begin position="210"/>
        <end position="426"/>
    </location>
</feature>
<sequence length="426" mass="48053">MFNKLRNRFLIVNLVTISVLMLLAFASIYTITYRNAQNDIRSELSRIATIYPRNAGNGQMPPNQGGMNNAGGMNNNGQPNDNAFTERSLSFSIETDSNWNMTAAHSPFEMDSTLYQSALTEAKTINKDNGQFKLDSSDWAFIKQPTGSGYKLIFLDITAQQDILRNLIYTFAAVGLIMLVALYFTSRFFANRSIQPVKEAFDKQKQFIADASHELKTPLAIINTNADVLLSNREETIESQARWLEYIKLETERMARLTNDLLYLTEMEGSRTQMVYTPFDLSETTERIILTMEAVIFEKELTLDYHIEPNLMINGSQEQIHQVIMILLDNAIKYANAQGTITIALKRQPHEVSLTVTNTGEGIAPEHLTRIFDRFYRTDTSRARKQGGYGLGLAIASSIVDQHSGKLYATSTIGESTTFHLQFNAI</sequence>
<proteinExistence type="predicted"/>
<dbReference type="InterPro" id="IPR003594">
    <property type="entry name" value="HATPase_dom"/>
</dbReference>
<dbReference type="InterPro" id="IPR004358">
    <property type="entry name" value="Sig_transdc_His_kin-like_C"/>
</dbReference>
<evidence type="ECO:0000256" key="4">
    <source>
        <dbReference type="ARBA" id="ARBA00022553"/>
    </source>
</evidence>
<dbReference type="GO" id="GO:0000155">
    <property type="term" value="F:phosphorelay sensor kinase activity"/>
    <property type="evidence" value="ECO:0007669"/>
    <property type="project" value="InterPro"/>
</dbReference>
<dbReference type="AlphaFoldDB" id="A0A1E3L7C6"/>
<keyword evidence="7 13" id="KW-0418">Kinase</keyword>
<feature type="transmembrane region" description="Helical" evidence="11">
    <location>
        <begin position="167"/>
        <end position="185"/>
    </location>
</feature>
<comment type="caution">
    <text evidence="13">The sequence shown here is derived from an EMBL/GenBank/DDBJ whole genome shotgun (WGS) entry which is preliminary data.</text>
</comment>
<dbReference type="PRINTS" id="PR00344">
    <property type="entry name" value="BCTRLSENSOR"/>
</dbReference>
<dbReference type="SUPFAM" id="SSF55874">
    <property type="entry name" value="ATPase domain of HSP90 chaperone/DNA topoisomerase II/histidine kinase"/>
    <property type="match status" value="1"/>
</dbReference>
<dbReference type="PANTHER" id="PTHR45453:SF1">
    <property type="entry name" value="PHOSPHATE REGULON SENSOR PROTEIN PHOR"/>
    <property type="match status" value="1"/>
</dbReference>
<dbReference type="Gene3D" id="1.10.287.130">
    <property type="match status" value="1"/>
</dbReference>
<evidence type="ECO:0000256" key="6">
    <source>
        <dbReference type="ARBA" id="ARBA00022741"/>
    </source>
</evidence>
<evidence type="ECO:0000256" key="3">
    <source>
        <dbReference type="ARBA" id="ARBA00012438"/>
    </source>
</evidence>
<dbReference type="PANTHER" id="PTHR45453">
    <property type="entry name" value="PHOSPHATE REGULON SENSOR PROTEIN PHOR"/>
    <property type="match status" value="1"/>
</dbReference>
<dbReference type="Pfam" id="PF00512">
    <property type="entry name" value="HisKA"/>
    <property type="match status" value="1"/>
</dbReference>
<dbReference type="CDD" id="cd00082">
    <property type="entry name" value="HisKA"/>
    <property type="match status" value="1"/>
</dbReference>
<dbReference type="FunFam" id="1.10.287.130:FF:000001">
    <property type="entry name" value="Two-component sensor histidine kinase"/>
    <property type="match status" value="1"/>
</dbReference>
<evidence type="ECO:0000313" key="13">
    <source>
        <dbReference type="EMBL" id="ODP29554.1"/>
    </source>
</evidence>
<dbReference type="RefSeq" id="WP_069326483.1">
    <property type="nucleotide sequence ID" value="NZ_MDER01000030.1"/>
</dbReference>
<evidence type="ECO:0000256" key="9">
    <source>
        <dbReference type="ARBA" id="ARBA00023012"/>
    </source>
</evidence>
<feature type="transmembrane region" description="Helical" evidence="11">
    <location>
        <begin position="9"/>
        <end position="31"/>
    </location>
</feature>
<dbReference type="InterPro" id="IPR003661">
    <property type="entry name" value="HisK_dim/P_dom"/>
</dbReference>
<keyword evidence="10 11" id="KW-0472">Membrane</keyword>
<dbReference type="InterPro" id="IPR036097">
    <property type="entry name" value="HisK_dim/P_sf"/>
</dbReference>
<keyword evidence="11" id="KW-0812">Transmembrane</keyword>
<dbReference type="SUPFAM" id="SSF47384">
    <property type="entry name" value="Homodimeric domain of signal transducing histidine kinase"/>
    <property type="match status" value="1"/>
</dbReference>
<keyword evidence="4" id="KW-0597">Phosphoprotein</keyword>
<dbReference type="SMART" id="SM00387">
    <property type="entry name" value="HATPase_c"/>
    <property type="match status" value="1"/>
</dbReference>
<dbReference type="EMBL" id="MDER01000030">
    <property type="protein sequence ID" value="ODP29554.1"/>
    <property type="molecule type" value="Genomic_DNA"/>
</dbReference>
<dbReference type="SMART" id="SM00388">
    <property type="entry name" value="HisKA"/>
    <property type="match status" value="1"/>
</dbReference>
<keyword evidence="5 13" id="KW-0808">Transferase</keyword>
<organism evidence="13 14">
    <name type="scientific">Paenibacillus nuruki</name>
    <dbReference type="NCBI Taxonomy" id="1886670"/>
    <lineage>
        <taxon>Bacteria</taxon>
        <taxon>Bacillati</taxon>
        <taxon>Bacillota</taxon>
        <taxon>Bacilli</taxon>
        <taxon>Bacillales</taxon>
        <taxon>Paenibacillaceae</taxon>
        <taxon>Paenibacillus</taxon>
    </lineage>
</organism>
<dbReference type="Proteomes" id="UP000094578">
    <property type="component" value="Unassembled WGS sequence"/>
</dbReference>
<evidence type="ECO:0000256" key="7">
    <source>
        <dbReference type="ARBA" id="ARBA00022777"/>
    </source>
</evidence>
<dbReference type="PATRIC" id="fig|1886670.3.peg.1059"/>
<dbReference type="InterPro" id="IPR050351">
    <property type="entry name" value="BphY/WalK/GraS-like"/>
</dbReference>
<evidence type="ECO:0000313" key="14">
    <source>
        <dbReference type="Proteomes" id="UP000094578"/>
    </source>
</evidence>
<evidence type="ECO:0000256" key="5">
    <source>
        <dbReference type="ARBA" id="ARBA00022679"/>
    </source>
</evidence>
<dbReference type="EC" id="2.7.13.3" evidence="3"/>
<dbReference type="GO" id="GO:0016036">
    <property type="term" value="P:cellular response to phosphate starvation"/>
    <property type="evidence" value="ECO:0007669"/>
    <property type="project" value="TreeGrafter"/>
</dbReference>
<dbReference type="GO" id="GO:0005524">
    <property type="term" value="F:ATP binding"/>
    <property type="evidence" value="ECO:0007669"/>
    <property type="project" value="UniProtKB-KW"/>
</dbReference>
<keyword evidence="14" id="KW-1185">Reference proteome</keyword>
<keyword evidence="8" id="KW-0067">ATP-binding</keyword>
<dbReference type="Pfam" id="PF02518">
    <property type="entry name" value="HATPase_c"/>
    <property type="match status" value="1"/>
</dbReference>
<keyword evidence="9" id="KW-0902">Two-component regulatory system</keyword>
<dbReference type="GO" id="GO:0004721">
    <property type="term" value="F:phosphoprotein phosphatase activity"/>
    <property type="evidence" value="ECO:0007669"/>
    <property type="project" value="TreeGrafter"/>
</dbReference>
<keyword evidence="11" id="KW-1133">Transmembrane helix</keyword>
<dbReference type="GO" id="GO:0005886">
    <property type="term" value="C:plasma membrane"/>
    <property type="evidence" value="ECO:0007669"/>
    <property type="project" value="UniProtKB-SubCell"/>
</dbReference>